<reference evidence="1" key="1">
    <citation type="submission" date="2017-10" db="EMBL/GenBank/DDBJ databases">
        <title>Genome sequence of cellulolytic Lachnospiraceae bacterium XHS1971 isolated from hotspring sediment.</title>
        <authorList>
            <person name="Vasudevan G."/>
            <person name="Joshi A.J."/>
            <person name="Hivarkar S."/>
            <person name="Lanjekar V.B."/>
            <person name="Dhakephalkar P.K."/>
            <person name="Dagar S."/>
        </authorList>
    </citation>
    <scope>NUCLEOTIDE SEQUENCE</scope>
    <source>
        <strain evidence="1">XHS1971</strain>
    </source>
</reference>
<evidence type="ECO:0000313" key="1">
    <source>
        <dbReference type="EMBL" id="PHV72365.1"/>
    </source>
</evidence>
<evidence type="ECO:0000313" key="2">
    <source>
        <dbReference type="Proteomes" id="UP000224460"/>
    </source>
</evidence>
<organism evidence="1 2">
    <name type="scientific">Sporanaerobium hydrogeniformans</name>
    <dbReference type="NCBI Taxonomy" id="3072179"/>
    <lineage>
        <taxon>Bacteria</taxon>
        <taxon>Bacillati</taxon>
        <taxon>Bacillota</taxon>
        <taxon>Clostridia</taxon>
        <taxon>Lachnospirales</taxon>
        <taxon>Lachnospiraceae</taxon>
        <taxon>Sporanaerobium</taxon>
    </lineage>
</organism>
<keyword evidence="2" id="KW-1185">Reference proteome</keyword>
<gene>
    <name evidence="1" type="primary">xseB</name>
    <name evidence="1" type="ORF">CS063_02485</name>
</gene>
<name>A0AC61DHY6_9FIRM</name>
<dbReference type="Proteomes" id="UP000224460">
    <property type="component" value="Unassembled WGS sequence"/>
</dbReference>
<sequence length="73" mass="8431">MAKKQKKFEEALGELEQIITNLEAGNMTLEESIKRYKEGMDLATECLTVLKKAEQEIFIYEQEGYKKLEGVTK</sequence>
<proteinExistence type="predicted"/>
<dbReference type="EMBL" id="PEDL01000001">
    <property type="protein sequence ID" value="PHV72365.1"/>
    <property type="molecule type" value="Genomic_DNA"/>
</dbReference>
<protein>
    <submittedName>
        <fullName evidence="1">Exodeoxyribonuclease VII small subunit</fullName>
    </submittedName>
</protein>
<accession>A0AC61DHY6</accession>
<comment type="caution">
    <text evidence="1">The sequence shown here is derived from an EMBL/GenBank/DDBJ whole genome shotgun (WGS) entry which is preliminary data.</text>
</comment>